<proteinExistence type="predicted"/>
<feature type="chain" id="PRO_5020290189" evidence="1">
    <location>
        <begin position="19"/>
        <end position="220"/>
    </location>
</feature>
<gene>
    <name evidence="2" type="ORF">E5A73_10800</name>
</gene>
<reference evidence="2 3" key="1">
    <citation type="submission" date="2019-04" db="EMBL/GenBank/DDBJ databases">
        <title>Sphingomonas psychrotolerans sp. nov., isolated from soil in the Tianshan Mountains, Xinjiang, China.</title>
        <authorList>
            <person name="Luo Y."/>
            <person name="Sheng H."/>
        </authorList>
    </citation>
    <scope>NUCLEOTIDE SEQUENCE [LARGE SCALE GENOMIC DNA]</scope>
    <source>
        <strain evidence="2 3">ZFGT-11</strain>
    </source>
</reference>
<dbReference type="Proteomes" id="UP000306147">
    <property type="component" value="Unassembled WGS sequence"/>
</dbReference>
<evidence type="ECO:0000313" key="2">
    <source>
        <dbReference type="EMBL" id="TGX53336.1"/>
    </source>
</evidence>
<keyword evidence="3" id="KW-1185">Reference proteome</keyword>
<dbReference type="RefSeq" id="WP_135963844.1">
    <property type="nucleotide sequence ID" value="NZ_SRXT01000004.1"/>
</dbReference>
<protein>
    <submittedName>
        <fullName evidence="2">Uncharacterized protein</fullName>
    </submittedName>
</protein>
<sequence length="220" mass="22950">MALLAAMLLLTAPVAVQPADPLADAWLVQVKPGAKLYFFDAVEGAKPRASRAYVVTGDLLVANGTHGGFTSVTFVSPTGKTRSGWLQSAGLARIAPGTGWQGVWKAWESEIEVAAGRGGTLHVAGSATWGASDPQRVAIGAVHVGEFAVDVKASGDRIAFSVDEGAESGTAARSFEDAPDETYRCRVQLRLLGPYLLANDNGACGGANVTFTGTYRLSRR</sequence>
<evidence type="ECO:0000313" key="3">
    <source>
        <dbReference type="Proteomes" id="UP000306147"/>
    </source>
</evidence>
<organism evidence="2 3">
    <name type="scientific">Sphingomonas gei</name>
    <dbReference type="NCBI Taxonomy" id="1395960"/>
    <lineage>
        <taxon>Bacteria</taxon>
        <taxon>Pseudomonadati</taxon>
        <taxon>Pseudomonadota</taxon>
        <taxon>Alphaproteobacteria</taxon>
        <taxon>Sphingomonadales</taxon>
        <taxon>Sphingomonadaceae</taxon>
        <taxon>Sphingomonas</taxon>
    </lineage>
</organism>
<dbReference type="AlphaFoldDB" id="A0A4S1XEI1"/>
<feature type="signal peptide" evidence="1">
    <location>
        <begin position="1"/>
        <end position="18"/>
    </location>
</feature>
<keyword evidence="1" id="KW-0732">Signal</keyword>
<dbReference type="EMBL" id="SRXT01000004">
    <property type="protein sequence ID" value="TGX53336.1"/>
    <property type="molecule type" value="Genomic_DNA"/>
</dbReference>
<accession>A0A4S1XEI1</accession>
<name>A0A4S1XEI1_9SPHN</name>
<comment type="caution">
    <text evidence="2">The sequence shown here is derived from an EMBL/GenBank/DDBJ whole genome shotgun (WGS) entry which is preliminary data.</text>
</comment>
<evidence type="ECO:0000256" key="1">
    <source>
        <dbReference type="SAM" id="SignalP"/>
    </source>
</evidence>
<dbReference type="OrthoDB" id="6847114at2"/>